<dbReference type="AlphaFoldDB" id="A0A8S9LVY3"/>
<accession>A0A8S9LVY3</accession>
<reference evidence="2" key="1">
    <citation type="submission" date="2019-12" db="EMBL/GenBank/DDBJ databases">
        <title>Genome sequencing and annotation of Brassica cretica.</title>
        <authorList>
            <person name="Studholme D.J."/>
            <person name="Sarris P.F."/>
        </authorList>
    </citation>
    <scope>NUCLEOTIDE SEQUENCE</scope>
    <source>
        <strain evidence="2">PFS-102/07</strain>
        <tissue evidence="2">Leaf</tissue>
    </source>
</reference>
<comment type="caution">
    <text evidence="2">The sequence shown here is derived from an EMBL/GenBank/DDBJ whole genome shotgun (WGS) entry which is preliminary data.</text>
</comment>
<evidence type="ECO:0000256" key="1">
    <source>
        <dbReference type="SAM" id="MobiDB-lite"/>
    </source>
</evidence>
<name>A0A8S9LVY3_BRACR</name>
<organism evidence="2">
    <name type="scientific">Brassica cretica</name>
    <name type="common">Mustard</name>
    <dbReference type="NCBI Taxonomy" id="69181"/>
    <lineage>
        <taxon>Eukaryota</taxon>
        <taxon>Viridiplantae</taxon>
        <taxon>Streptophyta</taxon>
        <taxon>Embryophyta</taxon>
        <taxon>Tracheophyta</taxon>
        <taxon>Spermatophyta</taxon>
        <taxon>Magnoliopsida</taxon>
        <taxon>eudicotyledons</taxon>
        <taxon>Gunneridae</taxon>
        <taxon>Pentapetalae</taxon>
        <taxon>rosids</taxon>
        <taxon>malvids</taxon>
        <taxon>Brassicales</taxon>
        <taxon>Brassicaceae</taxon>
        <taxon>Brassiceae</taxon>
        <taxon>Brassica</taxon>
    </lineage>
</organism>
<evidence type="ECO:0000313" key="2">
    <source>
        <dbReference type="EMBL" id="KAF2610692.1"/>
    </source>
</evidence>
<proteinExistence type="predicted"/>
<sequence>MNLSLIRLSEEAEEKDPKVSEIEGWWDYENLKLPLEISSKRSGNARFYPELDRNQQHRPENMPGSI</sequence>
<dbReference type="EMBL" id="QGKY02000089">
    <property type="protein sequence ID" value="KAF2610692.1"/>
    <property type="molecule type" value="Genomic_DNA"/>
</dbReference>
<protein>
    <submittedName>
        <fullName evidence="2">Uncharacterized protein</fullName>
    </submittedName>
</protein>
<feature type="compositionally biased region" description="Basic and acidic residues" evidence="1">
    <location>
        <begin position="49"/>
        <end position="60"/>
    </location>
</feature>
<feature type="region of interest" description="Disordered" evidence="1">
    <location>
        <begin position="44"/>
        <end position="66"/>
    </location>
</feature>
<gene>
    <name evidence="2" type="ORF">F2Q70_00009837</name>
</gene>